<evidence type="ECO:0000256" key="2">
    <source>
        <dbReference type="ARBA" id="ARBA00022523"/>
    </source>
</evidence>
<evidence type="ECO:0000256" key="3">
    <source>
        <dbReference type="ARBA" id="ARBA00022525"/>
    </source>
</evidence>
<organism evidence="7">
    <name type="scientific">Oryza sativa subsp. japonica</name>
    <name type="common">Rice</name>
    <dbReference type="NCBI Taxonomy" id="39947"/>
    <lineage>
        <taxon>Eukaryota</taxon>
        <taxon>Viridiplantae</taxon>
        <taxon>Streptophyta</taxon>
        <taxon>Embryophyta</taxon>
        <taxon>Tracheophyta</taxon>
        <taxon>Spermatophyta</taxon>
        <taxon>Magnoliopsida</taxon>
        <taxon>Liliopsida</taxon>
        <taxon>Poales</taxon>
        <taxon>Poaceae</taxon>
        <taxon>BOP clade</taxon>
        <taxon>Oryzoideae</taxon>
        <taxon>Oryzeae</taxon>
        <taxon>Oryzinae</taxon>
        <taxon>Oryza</taxon>
        <taxon>Oryza sativa</taxon>
    </lineage>
</organism>
<protein>
    <submittedName>
        <fullName evidence="7">Uncharacterized protein</fullName>
    </submittedName>
</protein>
<comment type="similarity">
    <text evidence="5">Belongs to the EXORDIUM family.</text>
</comment>
<keyword evidence="4" id="KW-0732">Signal</keyword>
<gene>
    <name evidence="7" type="ORF">OsJ_20620</name>
</gene>
<reference evidence="7" key="1">
    <citation type="journal article" date="2005" name="PLoS Biol.">
        <title>The genomes of Oryza sativa: a history of duplications.</title>
        <authorList>
            <person name="Yu J."/>
            <person name="Wang J."/>
            <person name="Lin W."/>
            <person name="Li S."/>
            <person name="Li H."/>
            <person name="Zhou J."/>
            <person name="Ni P."/>
            <person name="Dong W."/>
            <person name="Hu S."/>
            <person name="Zeng C."/>
            <person name="Zhang J."/>
            <person name="Zhang Y."/>
            <person name="Li R."/>
            <person name="Xu Z."/>
            <person name="Li S."/>
            <person name="Li X."/>
            <person name="Zheng H."/>
            <person name="Cong L."/>
            <person name="Lin L."/>
            <person name="Yin J."/>
            <person name="Geng J."/>
            <person name="Li G."/>
            <person name="Shi J."/>
            <person name="Liu J."/>
            <person name="Lv H."/>
            <person name="Li J."/>
            <person name="Wang J."/>
            <person name="Deng Y."/>
            <person name="Ran L."/>
            <person name="Shi X."/>
            <person name="Wang X."/>
            <person name="Wu Q."/>
            <person name="Li C."/>
            <person name="Ren X."/>
            <person name="Wang J."/>
            <person name="Wang X."/>
            <person name="Li D."/>
            <person name="Liu D."/>
            <person name="Zhang X."/>
            <person name="Ji Z."/>
            <person name="Zhao W."/>
            <person name="Sun Y."/>
            <person name="Zhang Z."/>
            <person name="Bao J."/>
            <person name="Han Y."/>
            <person name="Dong L."/>
            <person name="Ji J."/>
            <person name="Chen P."/>
            <person name="Wu S."/>
            <person name="Liu J."/>
            <person name="Xiao Y."/>
            <person name="Bu D."/>
            <person name="Tan J."/>
            <person name="Yang L."/>
            <person name="Ye C."/>
            <person name="Zhang J."/>
            <person name="Xu J."/>
            <person name="Zhou Y."/>
            <person name="Yu Y."/>
            <person name="Zhang B."/>
            <person name="Zhuang S."/>
            <person name="Wei H."/>
            <person name="Liu B."/>
            <person name="Lei M."/>
            <person name="Yu H."/>
            <person name="Li Y."/>
            <person name="Xu H."/>
            <person name="Wei S."/>
            <person name="He X."/>
            <person name="Fang L."/>
            <person name="Zhang Z."/>
            <person name="Zhang Y."/>
            <person name="Huang X."/>
            <person name="Su Z."/>
            <person name="Tong W."/>
            <person name="Li J."/>
            <person name="Tong Z."/>
            <person name="Li S."/>
            <person name="Ye J."/>
            <person name="Wang L."/>
            <person name="Fang L."/>
            <person name="Lei T."/>
            <person name="Chen C."/>
            <person name="Chen H."/>
            <person name="Xu Z."/>
            <person name="Li H."/>
            <person name="Huang H."/>
            <person name="Zhang F."/>
            <person name="Xu H."/>
            <person name="Li N."/>
            <person name="Zhao C."/>
            <person name="Li S."/>
            <person name="Dong L."/>
            <person name="Huang Y."/>
            <person name="Li L."/>
            <person name="Xi Y."/>
            <person name="Qi Q."/>
            <person name="Li W."/>
            <person name="Zhang B."/>
            <person name="Hu W."/>
            <person name="Zhang Y."/>
            <person name="Tian X."/>
            <person name="Jiao Y."/>
            <person name="Liang X."/>
            <person name="Jin J."/>
            <person name="Gao L."/>
            <person name="Zheng W."/>
            <person name="Hao B."/>
            <person name="Liu S."/>
            <person name="Wang W."/>
            <person name="Yuan L."/>
            <person name="Cao M."/>
            <person name="McDermott J."/>
            <person name="Samudrala R."/>
            <person name="Wang J."/>
            <person name="Wong G.K."/>
            <person name="Yang H."/>
        </authorList>
    </citation>
    <scope>NUCLEOTIDE SEQUENCE [LARGE SCALE GENOMIC DNA]</scope>
</reference>
<dbReference type="GO" id="GO:0048046">
    <property type="term" value="C:apoplast"/>
    <property type="evidence" value="ECO:0007669"/>
    <property type="project" value="UniProtKB-SubCell"/>
</dbReference>
<dbReference type="Pfam" id="PF04674">
    <property type="entry name" value="Phi_1"/>
    <property type="match status" value="1"/>
</dbReference>
<reference evidence="7" key="2">
    <citation type="submission" date="2008-12" db="EMBL/GenBank/DDBJ databases">
        <title>Improved gene annotation of the rice (Oryza sativa) genomes.</title>
        <authorList>
            <person name="Wang J."/>
            <person name="Li R."/>
            <person name="Fan W."/>
            <person name="Huang Q."/>
            <person name="Zhang J."/>
            <person name="Zhou Y."/>
            <person name="Hu Y."/>
            <person name="Zi S."/>
            <person name="Li J."/>
            <person name="Ni P."/>
            <person name="Zheng H."/>
            <person name="Zhang Y."/>
            <person name="Zhao M."/>
            <person name="Hao Q."/>
            <person name="McDermott J."/>
            <person name="Samudrala R."/>
            <person name="Kristiansen K."/>
            <person name="Wong G.K.-S."/>
        </authorList>
    </citation>
    <scope>NUCLEOTIDE SEQUENCE</scope>
</reference>
<evidence type="ECO:0000256" key="6">
    <source>
        <dbReference type="SAM" id="MobiDB-lite"/>
    </source>
</evidence>
<keyword evidence="3" id="KW-0964">Secreted</keyword>
<evidence type="ECO:0000313" key="7">
    <source>
        <dbReference type="EMBL" id="EEE65345.1"/>
    </source>
</evidence>
<dbReference type="Proteomes" id="UP000007752">
    <property type="component" value="Chromosome 6"/>
</dbReference>
<dbReference type="InterPro" id="IPR006766">
    <property type="entry name" value="EXORDIUM-like"/>
</dbReference>
<evidence type="ECO:0000256" key="5">
    <source>
        <dbReference type="ARBA" id="ARBA00023591"/>
    </source>
</evidence>
<feature type="region of interest" description="Disordered" evidence="6">
    <location>
        <begin position="179"/>
        <end position="211"/>
    </location>
</feature>
<proteinExistence type="inferred from homology"/>
<dbReference type="EMBL" id="CM000143">
    <property type="protein sequence ID" value="EEE65345.1"/>
    <property type="molecule type" value="Genomic_DNA"/>
</dbReference>
<dbReference type="AlphaFoldDB" id="B9FS84"/>
<evidence type="ECO:0000256" key="1">
    <source>
        <dbReference type="ARBA" id="ARBA00004271"/>
    </source>
</evidence>
<sequence length="306" mass="31236">MAANALADDRRQLQLMQDPAAGDVLSYHGGAVLSGDIPVSIVWYGKFAPSQKDIVVDFVQSLTSTSSSSQRAATPSAAQWWSTLATVYLSNATTGGGGKPAAATRVVLSGQVSDEEYSLGKTLTLVQVFQLAAGAAPKRGAVVLVLTDPDVVVEGFCSVRCGVHGSDAGARVRLRLGGERRAPVPPDSARGRLRRRPYGPQGSPLGAPNGDVGTDGMVVTLASTLAGAVTNPFGDAYYQGDKDAALEACTACAGVYGSGSYPGYAGKVLVDEANGGSYNAIGGGGKRFLLPAIYNPATTGCCSTTV</sequence>
<dbReference type="PANTHER" id="PTHR31279:SF40">
    <property type="entry name" value="OS06G0220200 PROTEIN"/>
    <property type="match status" value="1"/>
</dbReference>
<evidence type="ECO:0000256" key="4">
    <source>
        <dbReference type="ARBA" id="ARBA00022729"/>
    </source>
</evidence>
<comment type="subcellular location">
    <subcellularLocation>
        <location evidence="1">Secreted</location>
        <location evidence="1">Extracellular space</location>
        <location evidence="1">Apoplast</location>
    </subcellularLocation>
</comment>
<accession>B9FS84</accession>
<name>B9FS84_ORYSJ</name>
<keyword evidence="2" id="KW-0052">Apoplast</keyword>
<dbReference type="PANTHER" id="PTHR31279">
    <property type="entry name" value="PROTEIN EXORDIUM-LIKE 5"/>
    <property type="match status" value="1"/>
</dbReference>